<organism evidence="1 2">
    <name type="scientific">Puccinia striiformis</name>
    <dbReference type="NCBI Taxonomy" id="27350"/>
    <lineage>
        <taxon>Eukaryota</taxon>
        <taxon>Fungi</taxon>
        <taxon>Dikarya</taxon>
        <taxon>Basidiomycota</taxon>
        <taxon>Pucciniomycotina</taxon>
        <taxon>Pucciniomycetes</taxon>
        <taxon>Pucciniales</taxon>
        <taxon>Pucciniaceae</taxon>
        <taxon>Puccinia</taxon>
    </lineage>
</organism>
<evidence type="ECO:0000313" key="1">
    <source>
        <dbReference type="EMBL" id="POW04484.1"/>
    </source>
</evidence>
<gene>
    <name evidence="1" type="ORF">PSHT_11223</name>
</gene>
<reference evidence="2" key="2">
    <citation type="journal article" date="2018" name="BMC Genomics">
        <title>Genomic insights into host adaptation between the wheat stripe rust pathogen (Puccinia striiformis f. sp. tritici) and the barley stripe rust pathogen (Puccinia striiformis f. sp. hordei).</title>
        <authorList>
            <person name="Xia C."/>
            <person name="Wang M."/>
            <person name="Yin C."/>
            <person name="Cornejo O.E."/>
            <person name="Hulbert S.H."/>
            <person name="Chen X."/>
        </authorList>
    </citation>
    <scope>NUCLEOTIDE SEQUENCE [LARGE SCALE GENOMIC DNA]</scope>
    <source>
        <strain evidence="2">93TX-2</strain>
    </source>
</reference>
<proteinExistence type="predicted"/>
<dbReference type="VEuPathDB" id="FungiDB:PSTT_10521"/>
<name>A0A2S4V4N1_9BASI</name>
<reference evidence="2" key="3">
    <citation type="journal article" date="2018" name="Mol. Plant Microbe Interact.">
        <title>Genome sequence resources for the wheat stripe rust pathogen (Puccinia striiformis f. sp. tritici) and the barley stripe rust pathogen (Puccinia striiformis f. sp. hordei).</title>
        <authorList>
            <person name="Xia C."/>
            <person name="Wang M."/>
            <person name="Yin C."/>
            <person name="Cornejo O.E."/>
            <person name="Hulbert S.H."/>
            <person name="Chen X."/>
        </authorList>
    </citation>
    <scope>NUCLEOTIDE SEQUENCE [LARGE SCALE GENOMIC DNA]</scope>
    <source>
        <strain evidence="2">93TX-2</strain>
    </source>
</reference>
<sequence length="202" mass="22918">MLKSPDLNLHKGFHQFPKLDRLITEIIIPIEEHITSEIKKVPEDLRGKLLMTIRMRETISGIQPPHPSICRSQPRDIENQDIFGNHLDEPMDIANGHPGSNKVSHHQANQEYLVDKLGLPAYPAETIAIWNVCLHCGTGFSPPTDPAKLFKHHSLNFTDNTVRVNMSHHRSRQLTEKNVKSSLFIDSKVSSNKSEVYLRPLG</sequence>
<reference evidence="1 2" key="1">
    <citation type="submission" date="2017-12" db="EMBL/GenBank/DDBJ databases">
        <title>Gene loss provides genomic basis for host adaptation in cereal stripe rust fungi.</title>
        <authorList>
            <person name="Xia C."/>
        </authorList>
    </citation>
    <scope>NUCLEOTIDE SEQUENCE [LARGE SCALE GENOMIC DNA]</scope>
    <source>
        <strain evidence="1 2">93TX-2</strain>
    </source>
</reference>
<comment type="caution">
    <text evidence="1">The sequence shown here is derived from an EMBL/GenBank/DDBJ whole genome shotgun (WGS) entry which is preliminary data.</text>
</comment>
<dbReference type="OrthoDB" id="2500722at2759"/>
<accession>A0A2S4V4N1</accession>
<keyword evidence="2" id="KW-1185">Reference proteome</keyword>
<dbReference type="Proteomes" id="UP000238274">
    <property type="component" value="Unassembled WGS sequence"/>
</dbReference>
<evidence type="ECO:0000313" key="2">
    <source>
        <dbReference type="Proteomes" id="UP000238274"/>
    </source>
</evidence>
<dbReference type="VEuPathDB" id="FungiDB:PSHT_11223"/>
<dbReference type="AlphaFoldDB" id="A0A2S4V4N1"/>
<dbReference type="EMBL" id="PKSM01000183">
    <property type="protein sequence ID" value="POW04484.1"/>
    <property type="molecule type" value="Genomic_DNA"/>
</dbReference>
<protein>
    <submittedName>
        <fullName evidence="1">Uncharacterized protein</fullName>
    </submittedName>
</protein>